<evidence type="ECO:0000256" key="2">
    <source>
        <dbReference type="ARBA" id="ARBA00012135"/>
    </source>
</evidence>
<dbReference type="PANTHER" id="PTHR20858">
    <property type="entry name" value="PHOSPHOMETHYLPYRIMIDINE KINASE"/>
    <property type="match status" value="1"/>
</dbReference>
<dbReference type="GO" id="GO:0008902">
    <property type="term" value="F:hydroxymethylpyrimidine kinase activity"/>
    <property type="evidence" value="ECO:0007669"/>
    <property type="project" value="UniProtKB-EC"/>
</dbReference>
<dbReference type="InterPro" id="IPR013749">
    <property type="entry name" value="PM/HMP-P_kinase-1"/>
</dbReference>
<dbReference type="GO" id="GO:0008972">
    <property type="term" value="F:phosphomethylpyrimidine kinase activity"/>
    <property type="evidence" value="ECO:0007669"/>
    <property type="project" value="InterPro"/>
</dbReference>
<reference evidence="9" key="1">
    <citation type="submission" date="2016-01" db="EMBL/GenBank/DDBJ databases">
        <title>Draft genome sequence of Thermodesulfovibrio aggregans strain TGE-P1.</title>
        <authorList>
            <person name="Sekiguchi Y."/>
            <person name="Ohashi A."/>
            <person name="Matsuura N."/>
            <person name="Tourlousse M.D."/>
        </authorList>
    </citation>
    <scope>NUCLEOTIDE SEQUENCE [LARGE SCALE GENOMIC DNA]</scope>
    <source>
        <strain evidence="9">TGE-P1</strain>
    </source>
</reference>
<dbReference type="NCBIfam" id="TIGR00097">
    <property type="entry name" value="HMP-P_kinase"/>
    <property type="match status" value="1"/>
</dbReference>
<dbReference type="SUPFAM" id="SSF53613">
    <property type="entry name" value="Ribokinase-like"/>
    <property type="match status" value="1"/>
</dbReference>
<dbReference type="CDD" id="cd01169">
    <property type="entry name" value="HMPP_kinase"/>
    <property type="match status" value="1"/>
</dbReference>
<dbReference type="InterPro" id="IPR004399">
    <property type="entry name" value="HMP/HMP-P_kinase_dom"/>
</dbReference>
<evidence type="ECO:0000259" key="7">
    <source>
        <dbReference type="Pfam" id="PF08543"/>
    </source>
</evidence>
<dbReference type="GO" id="GO:0009228">
    <property type="term" value="P:thiamine biosynthetic process"/>
    <property type="evidence" value="ECO:0007669"/>
    <property type="project" value="InterPro"/>
</dbReference>
<evidence type="ECO:0000256" key="3">
    <source>
        <dbReference type="ARBA" id="ARBA00022679"/>
    </source>
</evidence>
<organism evidence="8 9">
    <name type="scientific">Thermodesulfovibrio aggregans</name>
    <dbReference type="NCBI Taxonomy" id="86166"/>
    <lineage>
        <taxon>Bacteria</taxon>
        <taxon>Pseudomonadati</taxon>
        <taxon>Nitrospirota</taxon>
        <taxon>Thermodesulfovibrionia</taxon>
        <taxon>Thermodesulfovibrionales</taxon>
        <taxon>Thermodesulfovibrionaceae</taxon>
        <taxon>Thermodesulfovibrio</taxon>
    </lineage>
</organism>
<evidence type="ECO:0000313" key="9">
    <source>
        <dbReference type="Proteomes" id="UP000054976"/>
    </source>
</evidence>
<dbReference type="Pfam" id="PF08543">
    <property type="entry name" value="Phos_pyr_kin"/>
    <property type="match status" value="1"/>
</dbReference>
<evidence type="ECO:0000256" key="1">
    <source>
        <dbReference type="ARBA" id="ARBA00004948"/>
    </source>
</evidence>
<dbReference type="STRING" id="86166.TAGGR_11133"/>
<protein>
    <recommendedName>
        <fullName evidence="2">hydroxymethylpyrimidine kinase</fullName>
        <ecNumber evidence="2">2.7.1.49</ecNumber>
    </recommendedName>
</protein>
<dbReference type="InterPro" id="IPR029056">
    <property type="entry name" value="Ribokinase-like"/>
</dbReference>
<dbReference type="Gene3D" id="3.40.1190.20">
    <property type="match status" value="1"/>
</dbReference>
<evidence type="ECO:0000313" key="8">
    <source>
        <dbReference type="EMBL" id="GAQ94936.1"/>
    </source>
</evidence>
<evidence type="ECO:0000256" key="4">
    <source>
        <dbReference type="ARBA" id="ARBA00022741"/>
    </source>
</evidence>
<dbReference type="FunFam" id="3.40.1190.20:FF:000003">
    <property type="entry name" value="Phosphomethylpyrimidine kinase ThiD"/>
    <property type="match status" value="1"/>
</dbReference>
<dbReference type="EC" id="2.7.1.49" evidence="2"/>
<comment type="pathway">
    <text evidence="1">Cofactor biosynthesis; thiamine diphosphate biosynthesis.</text>
</comment>
<accession>A0A0U9HPF4</accession>
<comment type="caution">
    <text evidence="8">The sequence shown here is derived from an EMBL/GenBank/DDBJ whole genome shotgun (WGS) entry which is preliminary data.</text>
</comment>
<evidence type="ECO:0000256" key="5">
    <source>
        <dbReference type="ARBA" id="ARBA00022777"/>
    </source>
</evidence>
<dbReference type="Proteomes" id="UP000054976">
    <property type="component" value="Unassembled WGS sequence"/>
</dbReference>
<name>A0A0U9HPF4_9BACT</name>
<feature type="domain" description="Pyridoxamine kinase/Phosphomethylpyrimidine kinase" evidence="7">
    <location>
        <begin position="12"/>
        <end position="250"/>
    </location>
</feature>
<keyword evidence="9" id="KW-1185">Reference proteome</keyword>
<dbReference type="GO" id="GO:0005829">
    <property type="term" value="C:cytosol"/>
    <property type="evidence" value="ECO:0007669"/>
    <property type="project" value="TreeGrafter"/>
</dbReference>
<sequence length="255" mass="28086">MMKTALTIGASDPTSGAGIQLDLKVFYSLDIYGLSILTAVTAQSTSEFVLTHPVPPEVIEAQFEVLLKDIKPFGAKTGMLYSKEALQCIVEKIKKFNIKNLVIDPVITSTLGAKLIENNALKILKEELIPLSIAVTANIPEAETLTEVKIEKIEDVYRASEKLYQLGSNFAIIKGGHLEEKAIDILYDGKNFYKIESEKYPGEFHGTGCAFSSAFLSFLCLNYEPKEAFKAAKNFVKNAIINSLKLGKGMRLLKI</sequence>
<gene>
    <name evidence="8" type="ORF">TAGGR_11133</name>
</gene>
<proteinExistence type="predicted"/>
<dbReference type="PANTHER" id="PTHR20858:SF17">
    <property type="entry name" value="HYDROXYMETHYLPYRIMIDINE_PHOSPHOMETHYLPYRIMIDINE KINASE THI20-RELATED"/>
    <property type="match status" value="1"/>
</dbReference>
<keyword evidence="4" id="KW-0547">Nucleotide-binding</keyword>
<dbReference type="GO" id="GO:0005524">
    <property type="term" value="F:ATP binding"/>
    <property type="evidence" value="ECO:0007669"/>
    <property type="project" value="UniProtKB-KW"/>
</dbReference>
<dbReference type="AlphaFoldDB" id="A0A0U9HPF4"/>
<dbReference type="EMBL" id="BCNO01000001">
    <property type="protein sequence ID" value="GAQ94936.1"/>
    <property type="molecule type" value="Genomic_DNA"/>
</dbReference>
<keyword evidence="5 8" id="KW-0418">Kinase</keyword>
<keyword evidence="3" id="KW-0808">Transferase</keyword>
<keyword evidence="6" id="KW-0067">ATP-binding</keyword>
<evidence type="ECO:0000256" key="6">
    <source>
        <dbReference type="ARBA" id="ARBA00022840"/>
    </source>
</evidence>